<dbReference type="InterPro" id="IPR003737">
    <property type="entry name" value="GlcNAc_PI_deacetylase-related"/>
</dbReference>
<gene>
    <name evidence="3" type="ORF">ACFQKB_31130</name>
</gene>
<evidence type="ECO:0000313" key="3">
    <source>
        <dbReference type="EMBL" id="MFC6884249.1"/>
    </source>
</evidence>
<dbReference type="EC" id="3.5.1.-" evidence="3"/>
<dbReference type="Proteomes" id="UP001596380">
    <property type="component" value="Unassembled WGS sequence"/>
</dbReference>
<evidence type="ECO:0000313" key="4">
    <source>
        <dbReference type="Proteomes" id="UP001596380"/>
    </source>
</evidence>
<protein>
    <submittedName>
        <fullName evidence="3">PIG-L deacetylase family protein</fullName>
        <ecNumber evidence="3">3.5.1.-</ecNumber>
    </submittedName>
</protein>
<feature type="compositionally biased region" description="Gly residues" evidence="2">
    <location>
        <begin position="278"/>
        <end position="289"/>
    </location>
</feature>
<dbReference type="RefSeq" id="WP_160821429.1">
    <property type="nucleotide sequence ID" value="NZ_JBHSXE010000001.1"/>
</dbReference>
<name>A0ABW2CRI7_9ACTN</name>
<dbReference type="Pfam" id="PF02585">
    <property type="entry name" value="PIG-L"/>
    <property type="match status" value="1"/>
</dbReference>
<sequence>MRRTCVFFHAHPDDEALLTAGTMARLADEGHRVVLVVATAGERGLTADHDPPRDGSADPGPGLGEVRTGELHASAGVLGCARVVLLGYEDSGLDGGAPGGFARAHVDVAAAELAELLRQEDADLLTVYDPSGGYGHPDHVQVHRVGVEAARLAGTPVVLEATVDRDLLLRVLRPIVRWRLAPRALDASRFEHAYLPAREITHRVRVGRYAAAKRAAMAAHASQATGGDSVRTLAALLRLPRPLFRRALGTEWYVRRDLPPGTVLDHPLASFPQRRAGQGTGGGRVAGAR</sequence>
<keyword evidence="3" id="KW-0378">Hydrolase</keyword>
<dbReference type="InterPro" id="IPR024078">
    <property type="entry name" value="LmbE-like_dom_sf"/>
</dbReference>
<dbReference type="PANTHER" id="PTHR12993:SF26">
    <property type="entry name" value="1D-MYO-INOSITOL 2-ACETAMIDO-2-DEOXY-ALPHA-D-GLUCOPYRANOSIDE DEACETYLASE"/>
    <property type="match status" value="1"/>
</dbReference>
<evidence type="ECO:0000256" key="1">
    <source>
        <dbReference type="ARBA" id="ARBA00022833"/>
    </source>
</evidence>
<feature type="region of interest" description="Disordered" evidence="2">
    <location>
        <begin position="43"/>
        <end position="64"/>
    </location>
</feature>
<keyword evidence="4" id="KW-1185">Reference proteome</keyword>
<accession>A0ABW2CRI7</accession>
<feature type="region of interest" description="Disordered" evidence="2">
    <location>
        <begin position="265"/>
        <end position="289"/>
    </location>
</feature>
<dbReference type="GO" id="GO:0016787">
    <property type="term" value="F:hydrolase activity"/>
    <property type="evidence" value="ECO:0007669"/>
    <property type="project" value="UniProtKB-KW"/>
</dbReference>
<evidence type="ECO:0000256" key="2">
    <source>
        <dbReference type="SAM" id="MobiDB-lite"/>
    </source>
</evidence>
<proteinExistence type="predicted"/>
<feature type="compositionally biased region" description="Basic and acidic residues" evidence="2">
    <location>
        <begin position="45"/>
        <end position="56"/>
    </location>
</feature>
<keyword evidence="1" id="KW-0862">Zinc</keyword>
<dbReference type="Gene3D" id="3.40.50.10320">
    <property type="entry name" value="LmbE-like"/>
    <property type="match status" value="1"/>
</dbReference>
<dbReference type="SUPFAM" id="SSF102588">
    <property type="entry name" value="LmbE-like"/>
    <property type="match status" value="1"/>
</dbReference>
<reference evidence="4" key="1">
    <citation type="journal article" date="2019" name="Int. J. Syst. Evol. Microbiol.">
        <title>The Global Catalogue of Microorganisms (GCM) 10K type strain sequencing project: providing services to taxonomists for standard genome sequencing and annotation.</title>
        <authorList>
            <consortium name="The Broad Institute Genomics Platform"/>
            <consortium name="The Broad Institute Genome Sequencing Center for Infectious Disease"/>
            <person name="Wu L."/>
            <person name="Ma J."/>
        </authorList>
    </citation>
    <scope>NUCLEOTIDE SEQUENCE [LARGE SCALE GENOMIC DNA]</scope>
    <source>
        <strain evidence="4">JCM 3369</strain>
    </source>
</reference>
<comment type="caution">
    <text evidence="3">The sequence shown here is derived from an EMBL/GenBank/DDBJ whole genome shotgun (WGS) entry which is preliminary data.</text>
</comment>
<organism evidence="3 4">
    <name type="scientific">Actinomadura yumaensis</name>
    <dbReference type="NCBI Taxonomy" id="111807"/>
    <lineage>
        <taxon>Bacteria</taxon>
        <taxon>Bacillati</taxon>
        <taxon>Actinomycetota</taxon>
        <taxon>Actinomycetes</taxon>
        <taxon>Streptosporangiales</taxon>
        <taxon>Thermomonosporaceae</taxon>
        <taxon>Actinomadura</taxon>
    </lineage>
</organism>
<dbReference type="EMBL" id="JBHSXS010000025">
    <property type="protein sequence ID" value="MFC6884249.1"/>
    <property type="molecule type" value="Genomic_DNA"/>
</dbReference>
<dbReference type="PANTHER" id="PTHR12993">
    <property type="entry name" value="N-ACETYLGLUCOSAMINYL-PHOSPHATIDYLINOSITOL DE-N-ACETYLASE-RELATED"/>
    <property type="match status" value="1"/>
</dbReference>